<protein>
    <submittedName>
        <fullName evidence="1">Uncharacterized protein</fullName>
    </submittedName>
</protein>
<keyword evidence="2" id="KW-1185">Reference proteome</keyword>
<organism evidence="1 2">
    <name type="scientific">Candidatus Nitrosopumilus koreensis AR1</name>
    <dbReference type="NCBI Taxonomy" id="1229908"/>
    <lineage>
        <taxon>Archaea</taxon>
        <taxon>Nitrososphaerota</taxon>
        <taxon>Nitrososphaeria</taxon>
        <taxon>Nitrosopumilales</taxon>
        <taxon>Nitrosopumilaceae</taxon>
        <taxon>Nitrosopumilus</taxon>
    </lineage>
</organism>
<evidence type="ECO:0000313" key="1">
    <source>
        <dbReference type="EMBL" id="AFS80042.1"/>
    </source>
</evidence>
<sequence>MYWISFLGTQIILKSIGRYLLLPELIPSVSRHFLYSILEDNHKSGMAIIETMAEARPEEIGEFLSSLANCLVSYFYQLETGFSDYEKIRIQALKALKNPDYEDNVEECN</sequence>
<dbReference type="HOGENOM" id="CLU_173756_0_0_2"/>
<dbReference type="EMBL" id="CP003842">
    <property type="protein sequence ID" value="AFS80042.1"/>
    <property type="molecule type" value="Genomic_DNA"/>
</dbReference>
<dbReference type="KEGG" id="nkr:NKOR_00620"/>
<dbReference type="STRING" id="1229908.NKOR_00620"/>
<dbReference type="Proteomes" id="UP000006101">
    <property type="component" value="Chromosome"/>
</dbReference>
<dbReference type="PATRIC" id="fig|1229908.8.peg.131"/>
<proteinExistence type="predicted"/>
<evidence type="ECO:0000313" key="2">
    <source>
        <dbReference type="Proteomes" id="UP000006101"/>
    </source>
</evidence>
<reference evidence="1 2" key="1">
    <citation type="journal article" date="2012" name="J. Bacteriol.">
        <title>Draft Genome Sequence of an Ammonia-Oxidizing Archaeon, "Candidatus Nitrosopumilus koreensis" AR1, from Marine Sediment.</title>
        <authorList>
            <person name="Park S.J."/>
            <person name="Kim J.G."/>
            <person name="Jung M.Y."/>
            <person name="Kim S.J."/>
            <person name="Cha I.T."/>
            <person name="Kwon K."/>
            <person name="Lee J.H."/>
            <person name="Rhee S.K."/>
        </authorList>
    </citation>
    <scope>NUCLEOTIDE SEQUENCE [LARGE SCALE GENOMIC DNA]</scope>
    <source>
        <strain evidence="1 2">AR1</strain>
    </source>
</reference>
<name>K0B4I8_9ARCH</name>
<gene>
    <name evidence="1" type="ORF">NKOR_00620</name>
</gene>
<dbReference type="AlphaFoldDB" id="K0B4I8"/>
<accession>K0B4I8</accession>